<feature type="compositionally biased region" description="Polar residues" evidence="1">
    <location>
        <begin position="116"/>
        <end position="126"/>
    </location>
</feature>
<feature type="compositionally biased region" description="Low complexity" evidence="1">
    <location>
        <begin position="144"/>
        <end position="161"/>
    </location>
</feature>
<dbReference type="EMBL" id="HF935776">
    <property type="protein sequence ID" value="CCX13062.1"/>
    <property type="molecule type" value="Genomic_DNA"/>
</dbReference>
<evidence type="ECO:0008006" key="4">
    <source>
        <dbReference type="Google" id="ProtNLM"/>
    </source>
</evidence>
<keyword evidence="3" id="KW-1185">Reference proteome</keyword>
<protein>
    <recommendedName>
        <fullName evidence="4">F-box domain-containing protein</fullName>
    </recommendedName>
</protein>
<dbReference type="Proteomes" id="UP000018144">
    <property type="component" value="Unassembled WGS sequence"/>
</dbReference>
<reference evidence="2 3" key="1">
    <citation type="journal article" date="2013" name="PLoS Genet.">
        <title>The genome and development-dependent transcriptomes of Pyronema confluens: a window into fungal evolution.</title>
        <authorList>
            <person name="Traeger S."/>
            <person name="Altegoer F."/>
            <person name="Freitag M."/>
            <person name="Gabaldon T."/>
            <person name="Kempken F."/>
            <person name="Kumar A."/>
            <person name="Marcet-Houben M."/>
            <person name="Poggeler S."/>
            <person name="Stajich J.E."/>
            <person name="Nowrousian M."/>
        </authorList>
    </citation>
    <scope>NUCLEOTIDE SEQUENCE [LARGE SCALE GENOMIC DNA]</scope>
    <source>
        <strain evidence="3">CBS 100304</strain>
        <tissue evidence="2">Vegetative mycelium</tissue>
    </source>
</reference>
<dbReference type="AlphaFoldDB" id="U4L891"/>
<evidence type="ECO:0000256" key="1">
    <source>
        <dbReference type="SAM" id="MobiDB-lite"/>
    </source>
</evidence>
<organism evidence="2 3">
    <name type="scientific">Pyronema omphalodes (strain CBS 100304)</name>
    <name type="common">Pyronema confluens</name>
    <dbReference type="NCBI Taxonomy" id="1076935"/>
    <lineage>
        <taxon>Eukaryota</taxon>
        <taxon>Fungi</taxon>
        <taxon>Dikarya</taxon>
        <taxon>Ascomycota</taxon>
        <taxon>Pezizomycotina</taxon>
        <taxon>Pezizomycetes</taxon>
        <taxon>Pezizales</taxon>
        <taxon>Pyronemataceae</taxon>
        <taxon>Pyronema</taxon>
    </lineage>
</organism>
<evidence type="ECO:0000313" key="2">
    <source>
        <dbReference type="EMBL" id="CCX13062.1"/>
    </source>
</evidence>
<accession>U4L891</accession>
<feature type="region of interest" description="Disordered" evidence="1">
    <location>
        <begin position="116"/>
        <end position="173"/>
    </location>
</feature>
<gene>
    <name evidence="2" type="ORF">PCON_12655</name>
</gene>
<evidence type="ECO:0000313" key="3">
    <source>
        <dbReference type="Proteomes" id="UP000018144"/>
    </source>
</evidence>
<name>U4L891_PYROM</name>
<sequence length="173" mass="20385">MRYLPYELRREILCQISDRESLKALVFSSRDWYEIFSSERDAILHAVHSRQLNMSIAQLKRVMMEMGVSIQSHIRSHALFMCTVQERIQERPARTPPRAPTTRQLSDWCEAFCPQEPTTRQESPTIKTIRPRAPSLRVARPGTQQRQQEQPQQEQPQQGSARESRARRRRCIE</sequence>
<proteinExistence type="predicted"/>